<reference evidence="2 3" key="1">
    <citation type="journal article" date="2016" name="PLoS Pathog.">
        <title>Biosynthesis of antibiotic leucinostatins in bio-control fungus Purpureocillium lilacinum and their inhibition on phytophthora revealed by genome mining.</title>
        <authorList>
            <person name="Wang G."/>
            <person name="Liu Z."/>
            <person name="Lin R."/>
            <person name="Li E."/>
            <person name="Mao Z."/>
            <person name="Ling J."/>
            <person name="Yang Y."/>
            <person name="Yin W.B."/>
            <person name="Xie B."/>
        </authorList>
    </citation>
    <scope>NUCLEOTIDE SEQUENCE [LARGE SCALE GENOMIC DNA]</scope>
    <source>
        <strain evidence="2">170</strain>
    </source>
</reference>
<gene>
    <name evidence="2" type="ORF">VFPPC_07578</name>
</gene>
<dbReference type="KEGG" id="pchm:VFPPC_07578"/>
<evidence type="ECO:0000313" key="2">
    <source>
        <dbReference type="EMBL" id="OAQ65956.1"/>
    </source>
</evidence>
<dbReference type="GeneID" id="28850407"/>
<keyword evidence="3" id="KW-1185">Reference proteome</keyword>
<sequence>MKNVAKPTLSSKAYRKLRLLLPDLTDEATHANIYMKWYMDESDDKATKKIHLDYNSKYFLCWLGFTEEAAQAMYDEWLEKIEDDKSPQLAEKCYRIISDREVPYGRGPFTESDWDGAMRKLGISPDLVKELRKEEEDFCVQPMNKAYDTISEWLGFRVVNSRYELEQIEKALENFREDLLEDKYEHPPKE</sequence>
<dbReference type="AlphaFoldDB" id="A0A179FK17"/>
<dbReference type="RefSeq" id="XP_018143043.1">
    <property type="nucleotide sequence ID" value="XM_018286413.1"/>
</dbReference>
<dbReference type="Proteomes" id="UP000078397">
    <property type="component" value="Unassembled WGS sequence"/>
</dbReference>
<proteinExistence type="predicted"/>
<accession>A0A179FK17</accession>
<feature type="coiled-coil region" evidence="1">
    <location>
        <begin position="158"/>
        <end position="185"/>
    </location>
</feature>
<dbReference type="EMBL" id="LSBJ02000004">
    <property type="protein sequence ID" value="OAQ65956.1"/>
    <property type="molecule type" value="Genomic_DNA"/>
</dbReference>
<evidence type="ECO:0000256" key="1">
    <source>
        <dbReference type="SAM" id="Coils"/>
    </source>
</evidence>
<protein>
    <submittedName>
        <fullName evidence="2">Uncharacterized protein</fullName>
    </submittedName>
</protein>
<keyword evidence="1" id="KW-0175">Coiled coil</keyword>
<evidence type="ECO:0000313" key="3">
    <source>
        <dbReference type="Proteomes" id="UP000078397"/>
    </source>
</evidence>
<name>A0A179FK17_METCM</name>
<organism evidence="2 3">
    <name type="scientific">Pochonia chlamydosporia 170</name>
    <dbReference type="NCBI Taxonomy" id="1380566"/>
    <lineage>
        <taxon>Eukaryota</taxon>
        <taxon>Fungi</taxon>
        <taxon>Dikarya</taxon>
        <taxon>Ascomycota</taxon>
        <taxon>Pezizomycotina</taxon>
        <taxon>Sordariomycetes</taxon>
        <taxon>Hypocreomycetidae</taxon>
        <taxon>Hypocreales</taxon>
        <taxon>Clavicipitaceae</taxon>
        <taxon>Pochonia</taxon>
    </lineage>
</organism>
<comment type="caution">
    <text evidence="2">The sequence shown here is derived from an EMBL/GenBank/DDBJ whole genome shotgun (WGS) entry which is preliminary data.</text>
</comment>